<keyword evidence="3" id="KW-1185">Reference proteome</keyword>
<protein>
    <recommendedName>
        <fullName evidence="4">Lipoprotein</fullName>
    </recommendedName>
</protein>
<gene>
    <name evidence="2" type="ORF">ACFOEJ_03365</name>
</gene>
<evidence type="ECO:0000256" key="1">
    <source>
        <dbReference type="SAM" id="SignalP"/>
    </source>
</evidence>
<organism evidence="2 3">
    <name type="scientific">Planomicrobium okeanokoites</name>
    <name type="common">Planococcus okeanokoites</name>
    <name type="synonym">Flavobacterium okeanokoites</name>
    <dbReference type="NCBI Taxonomy" id="244"/>
    <lineage>
        <taxon>Bacteria</taxon>
        <taxon>Bacillati</taxon>
        <taxon>Bacillota</taxon>
        <taxon>Bacilli</taxon>
        <taxon>Bacillales</taxon>
        <taxon>Caryophanaceae</taxon>
        <taxon>Planomicrobium</taxon>
    </lineage>
</organism>
<dbReference type="PROSITE" id="PS51257">
    <property type="entry name" value="PROKAR_LIPOPROTEIN"/>
    <property type="match status" value="1"/>
</dbReference>
<proteinExistence type="predicted"/>
<dbReference type="EMBL" id="JBHRUJ010000004">
    <property type="protein sequence ID" value="MFC3210112.1"/>
    <property type="molecule type" value="Genomic_DNA"/>
</dbReference>
<sequence>MKIKWWLLLLLISALGLAACQSNANGSEEIKEEKSKEEVKEEVEIDEKKFAVSKEVTEIEVLTWEGDQYITTIEDELLIEDLVYALENAEINYTGNVDWAGPDYKLLFKHEEEVLYEIGYCNTIQNFEGGTTGRYWEFDQLYKVDIELPIEQP</sequence>
<feature type="chain" id="PRO_5046437881" description="Lipoprotein" evidence="1">
    <location>
        <begin position="25"/>
        <end position="153"/>
    </location>
</feature>
<evidence type="ECO:0008006" key="4">
    <source>
        <dbReference type="Google" id="ProtNLM"/>
    </source>
</evidence>
<keyword evidence="1" id="KW-0732">Signal</keyword>
<feature type="signal peptide" evidence="1">
    <location>
        <begin position="1"/>
        <end position="24"/>
    </location>
</feature>
<dbReference type="Proteomes" id="UP001595625">
    <property type="component" value="Unassembled WGS sequence"/>
</dbReference>
<reference evidence="3" key="1">
    <citation type="journal article" date="2019" name="Int. J. Syst. Evol. Microbiol.">
        <title>The Global Catalogue of Microorganisms (GCM) 10K type strain sequencing project: providing services to taxonomists for standard genome sequencing and annotation.</title>
        <authorList>
            <consortium name="The Broad Institute Genomics Platform"/>
            <consortium name="The Broad Institute Genome Sequencing Center for Infectious Disease"/>
            <person name="Wu L."/>
            <person name="Ma J."/>
        </authorList>
    </citation>
    <scope>NUCLEOTIDE SEQUENCE [LARGE SCALE GENOMIC DNA]</scope>
    <source>
        <strain evidence="3">CCM 320</strain>
    </source>
</reference>
<comment type="caution">
    <text evidence="2">The sequence shown here is derived from an EMBL/GenBank/DDBJ whole genome shotgun (WGS) entry which is preliminary data.</text>
</comment>
<evidence type="ECO:0000313" key="2">
    <source>
        <dbReference type="EMBL" id="MFC3210112.1"/>
    </source>
</evidence>
<name>A0ABV7KL15_PLAOK</name>
<dbReference type="RefSeq" id="WP_117313267.1">
    <property type="nucleotide sequence ID" value="NZ_JBHRUJ010000004.1"/>
</dbReference>
<accession>A0ABV7KL15</accession>
<evidence type="ECO:0000313" key="3">
    <source>
        <dbReference type="Proteomes" id="UP001595625"/>
    </source>
</evidence>